<dbReference type="InterPro" id="IPR004948">
    <property type="entry name" value="Nuc-triphosphatase_THEP1"/>
</dbReference>
<evidence type="ECO:0000256" key="1">
    <source>
        <dbReference type="ARBA" id="ARBA00022741"/>
    </source>
</evidence>
<evidence type="ECO:0000313" key="4">
    <source>
        <dbReference type="EMBL" id="PRW20887.1"/>
    </source>
</evidence>
<gene>
    <name evidence="4" type="ORF">C2E21_8700</name>
</gene>
<dbReference type="PANTHER" id="PTHR43146">
    <property type="entry name" value="CANCER-RELATED NUCLEOSIDE-TRIPHOSPHATASE"/>
    <property type="match status" value="1"/>
</dbReference>
<keyword evidence="1" id="KW-0547">Nucleotide-binding</keyword>
<reference evidence="4 5" key="1">
    <citation type="journal article" date="2018" name="Plant J.">
        <title>Genome sequences of Chlorella sorokiniana UTEX 1602 and Micractinium conductrix SAG 241.80: implications to maltose excretion by a green alga.</title>
        <authorList>
            <person name="Arriola M.B."/>
            <person name="Velmurugan N."/>
            <person name="Zhang Y."/>
            <person name="Plunkett M.H."/>
            <person name="Hondzo H."/>
            <person name="Barney B.M."/>
        </authorList>
    </citation>
    <scope>NUCLEOTIDE SEQUENCE [LARGE SCALE GENOMIC DNA]</scope>
    <source>
        <strain evidence="5">UTEX 1602</strain>
    </source>
</reference>
<dbReference type="GO" id="GO:0005524">
    <property type="term" value="F:ATP binding"/>
    <property type="evidence" value="ECO:0007669"/>
    <property type="project" value="UniProtKB-KW"/>
</dbReference>
<dbReference type="Gene3D" id="3.40.50.300">
    <property type="entry name" value="P-loop containing nucleotide triphosphate hydrolases"/>
    <property type="match status" value="1"/>
</dbReference>
<evidence type="ECO:0000256" key="3">
    <source>
        <dbReference type="ARBA" id="ARBA00022840"/>
    </source>
</evidence>
<dbReference type="InterPro" id="IPR027417">
    <property type="entry name" value="P-loop_NTPase"/>
</dbReference>
<evidence type="ECO:0000256" key="2">
    <source>
        <dbReference type="ARBA" id="ARBA00022801"/>
    </source>
</evidence>
<dbReference type="SUPFAM" id="SSF52540">
    <property type="entry name" value="P-loop containing nucleoside triphosphate hydrolases"/>
    <property type="match status" value="1"/>
</dbReference>
<dbReference type="OrthoDB" id="446244at2759"/>
<protein>
    <submittedName>
        <fullName evidence="4">Cancer-related nucleoside-triphosphatase</fullName>
    </submittedName>
</protein>
<keyword evidence="5" id="KW-1185">Reference proteome</keyword>
<dbReference type="PANTHER" id="PTHR43146:SF1">
    <property type="entry name" value="CANCER-RELATED NUCLEOSIDE-TRIPHOSPHATASE"/>
    <property type="match status" value="1"/>
</dbReference>
<dbReference type="STRING" id="3076.A0A2P6TE23"/>
<dbReference type="Pfam" id="PF03266">
    <property type="entry name" value="NTPase_1"/>
    <property type="match status" value="1"/>
</dbReference>
<dbReference type="AlphaFoldDB" id="A0A2P6TE23"/>
<proteinExistence type="predicted"/>
<sequence>MAAAPAGKRHFFFTGQPGVGKTTAVLKIVQALARSHNIDAIARGFYTEECRVGGERIGFDVVTLAGARGPLARAGGAGAARGAPTVGKYAVDVRSFEALALPQLAPSAGVQLYVVDEVGKMELFSRAFYPAVQALLDAAPLVLGTVPVARQGRAIPQVESIKQRPDVQVIALTKENRDRETQAVLAELQRRLQSGGGSSGGGGGGG</sequence>
<organism evidence="4 5">
    <name type="scientific">Chlorella sorokiniana</name>
    <name type="common">Freshwater green alga</name>
    <dbReference type="NCBI Taxonomy" id="3076"/>
    <lineage>
        <taxon>Eukaryota</taxon>
        <taxon>Viridiplantae</taxon>
        <taxon>Chlorophyta</taxon>
        <taxon>core chlorophytes</taxon>
        <taxon>Trebouxiophyceae</taxon>
        <taxon>Chlorellales</taxon>
        <taxon>Chlorellaceae</taxon>
        <taxon>Chlorella clade</taxon>
        <taxon>Chlorella</taxon>
    </lineage>
</organism>
<name>A0A2P6TE23_CHLSO</name>
<accession>A0A2P6TE23</accession>
<dbReference type="Proteomes" id="UP000239899">
    <property type="component" value="Unassembled WGS sequence"/>
</dbReference>
<keyword evidence="2" id="KW-0378">Hydrolase</keyword>
<comment type="caution">
    <text evidence="4">The sequence shown here is derived from an EMBL/GenBank/DDBJ whole genome shotgun (WGS) entry which is preliminary data.</text>
</comment>
<keyword evidence="3" id="KW-0067">ATP-binding</keyword>
<dbReference type="GO" id="GO:0017111">
    <property type="term" value="F:ribonucleoside triphosphate phosphatase activity"/>
    <property type="evidence" value="ECO:0007669"/>
    <property type="project" value="InterPro"/>
</dbReference>
<evidence type="ECO:0000313" key="5">
    <source>
        <dbReference type="Proteomes" id="UP000239899"/>
    </source>
</evidence>
<dbReference type="EMBL" id="LHPG02000021">
    <property type="protein sequence ID" value="PRW20887.1"/>
    <property type="molecule type" value="Genomic_DNA"/>
</dbReference>